<dbReference type="GO" id="GO:0009055">
    <property type="term" value="F:electron transfer activity"/>
    <property type="evidence" value="ECO:0007669"/>
    <property type="project" value="InterPro"/>
</dbReference>
<dbReference type="InterPro" id="IPR010241">
    <property type="entry name" value="Fd_pln"/>
</dbReference>
<dbReference type="PANTHER" id="PTHR43112:SF3">
    <property type="entry name" value="FERREDOXIN-2, CHLOROPLASTIC"/>
    <property type="match status" value="1"/>
</dbReference>
<keyword evidence="7" id="KW-0411">Iron-sulfur</keyword>
<feature type="domain" description="2Fe-2S ferredoxin-type" evidence="9">
    <location>
        <begin position="11"/>
        <end position="102"/>
    </location>
</feature>
<dbReference type="GO" id="GO:0046872">
    <property type="term" value="F:metal ion binding"/>
    <property type="evidence" value="ECO:0007669"/>
    <property type="project" value="UniProtKB-KW"/>
</dbReference>
<dbReference type="CDD" id="cd00207">
    <property type="entry name" value="fer2"/>
    <property type="match status" value="1"/>
</dbReference>
<dbReference type="GO" id="GO:0022900">
    <property type="term" value="P:electron transport chain"/>
    <property type="evidence" value="ECO:0007669"/>
    <property type="project" value="InterPro"/>
</dbReference>
<dbReference type="GO" id="GO:0051537">
    <property type="term" value="F:2 iron, 2 sulfur cluster binding"/>
    <property type="evidence" value="ECO:0007669"/>
    <property type="project" value="UniProtKB-KW"/>
</dbReference>
<evidence type="ECO:0000259" key="9">
    <source>
        <dbReference type="PROSITE" id="PS51085"/>
    </source>
</evidence>
<evidence type="ECO:0000256" key="3">
    <source>
        <dbReference type="ARBA" id="ARBA00022714"/>
    </source>
</evidence>
<gene>
    <name evidence="10" type="ORF">DSM107014_01820</name>
</gene>
<keyword evidence="5" id="KW-0249">Electron transport</keyword>
<dbReference type="InterPro" id="IPR012675">
    <property type="entry name" value="Beta-grasp_dom_sf"/>
</dbReference>
<sequence>MFVEHSEKKSYKVTFINEEKGLNATIQVRGDEYIFDAAEKQGIELPVSCRAGTCISCTGRLISGEVDQDHDFLKPNELAAGFILTCKAYALSDCVIETHQEEALLDL</sequence>
<dbReference type="EMBL" id="JADQBC010000007">
    <property type="protein sequence ID" value="MBR8826639.1"/>
    <property type="molecule type" value="Genomic_DNA"/>
</dbReference>
<organism evidence="10 11">
    <name type="scientific">Gomphosphaeria aponina SAG 52.96 = DSM 107014</name>
    <dbReference type="NCBI Taxonomy" id="1521640"/>
    <lineage>
        <taxon>Bacteria</taxon>
        <taxon>Bacillati</taxon>
        <taxon>Cyanobacteriota</taxon>
        <taxon>Cyanophyceae</taxon>
        <taxon>Oscillatoriophycideae</taxon>
        <taxon>Chroococcales</taxon>
        <taxon>Gomphosphaeriaceae</taxon>
        <taxon>Gomphosphaeria</taxon>
    </lineage>
</organism>
<dbReference type="InterPro" id="IPR036010">
    <property type="entry name" value="2Fe-2S_ferredoxin-like_sf"/>
</dbReference>
<name>A0A941GMS3_9CHRO</name>
<dbReference type="AlphaFoldDB" id="A0A941GMS3"/>
<keyword evidence="6" id="KW-0408">Iron</keyword>
<evidence type="ECO:0000256" key="8">
    <source>
        <dbReference type="ARBA" id="ARBA00034078"/>
    </source>
</evidence>
<dbReference type="NCBIfam" id="TIGR02008">
    <property type="entry name" value="fdx_plant"/>
    <property type="match status" value="1"/>
</dbReference>
<evidence type="ECO:0000256" key="1">
    <source>
        <dbReference type="ARBA" id="ARBA00007874"/>
    </source>
</evidence>
<dbReference type="InterPro" id="IPR001041">
    <property type="entry name" value="2Fe-2S_ferredoxin-type"/>
</dbReference>
<comment type="caution">
    <text evidence="10">The sequence shown here is derived from an EMBL/GenBank/DDBJ whole genome shotgun (WGS) entry which is preliminary data.</text>
</comment>
<dbReference type="PROSITE" id="PS51085">
    <property type="entry name" value="2FE2S_FER_2"/>
    <property type="match status" value="1"/>
</dbReference>
<evidence type="ECO:0000313" key="10">
    <source>
        <dbReference type="EMBL" id="MBR8826639.1"/>
    </source>
</evidence>
<evidence type="ECO:0000256" key="7">
    <source>
        <dbReference type="ARBA" id="ARBA00023014"/>
    </source>
</evidence>
<dbReference type="Gene3D" id="3.10.20.30">
    <property type="match status" value="1"/>
</dbReference>
<evidence type="ECO:0000256" key="5">
    <source>
        <dbReference type="ARBA" id="ARBA00022982"/>
    </source>
</evidence>
<dbReference type="PANTHER" id="PTHR43112">
    <property type="entry name" value="FERREDOXIN"/>
    <property type="match status" value="1"/>
</dbReference>
<comment type="cofactor">
    <cofactor evidence="8">
        <name>[2Fe-2S] cluster</name>
        <dbReference type="ChEBI" id="CHEBI:190135"/>
    </cofactor>
</comment>
<evidence type="ECO:0000256" key="4">
    <source>
        <dbReference type="ARBA" id="ARBA00022723"/>
    </source>
</evidence>
<accession>A0A941GMS3</accession>
<evidence type="ECO:0000313" key="11">
    <source>
        <dbReference type="Proteomes" id="UP000767446"/>
    </source>
</evidence>
<evidence type="ECO:0000256" key="2">
    <source>
        <dbReference type="ARBA" id="ARBA00022448"/>
    </source>
</evidence>
<reference evidence="10" key="1">
    <citation type="submission" date="2021-02" db="EMBL/GenBank/DDBJ databases">
        <title>Metagenome analyses of Stigonema ocellatum DSM 106950, Chlorogloea purpurea SAG 13.99 and Gomphosphaeria aponina DSM 107014.</title>
        <authorList>
            <person name="Marter P."/>
            <person name="Huang S."/>
        </authorList>
    </citation>
    <scope>NUCLEOTIDE SEQUENCE</scope>
    <source>
        <strain evidence="10">JP213</strain>
    </source>
</reference>
<evidence type="ECO:0000256" key="6">
    <source>
        <dbReference type="ARBA" id="ARBA00023004"/>
    </source>
</evidence>
<dbReference type="SUPFAM" id="SSF54292">
    <property type="entry name" value="2Fe-2S ferredoxin-like"/>
    <property type="match status" value="1"/>
</dbReference>
<proteinExistence type="inferred from homology"/>
<keyword evidence="3" id="KW-0001">2Fe-2S</keyword>
<protein>
    <submittedName>
        <fullName evidence="10">2Fe-2S iron-sulfur cluster binding domain-containing protein</fullName>
    </submittedName>
</protein>
<keyword evidence="2" id="KW-0813">Transport</keyword>
<dbReference type="Proteomes" id="UP000767446">
    <property type="component" value="Unassembled WGS sequence"/>
</dbReference>
<dbReference type="Pfam" id="PF00111">
    <property type="entry name" value="Fer2"/>
    <property type="match status" value="1"/>
</dbReference>
<comment type="similarity">
    <text evidence="1">Belongs to the 2Fe2S plant-type ferredoxin family.</text>
</comment>
<keyword evidence="4" id="KW-0479">Metal-binding</keyword>